<sequence>MIEISLNANRRSTWGSERSTPGPALVVLRLRLALIWVLGAACLRVGAWAPLAVYGSLAIAWVFWLRVPARSLLGLLGAELVFLSLAALPHGWERASFLMARSLVCLLLMNGVLLTLPPHSLAIALKSLPLPAALRETALLAGQYLEIVIDEVQRMQRAAACRGLSGPGSWLRYVSAATIGSLYLRSLDRAERVYAAMVVRGYGGALPLLHPSPPHHRWWLWGAAVGAAGLAIGSYGFA</sequence>
<keyword evidence="4 6" id="KW-1133">Transmembrane helix</keyword>
<comment type="caution">
    <text evidence="7">The sequence shown here is derived from an EMBL/GenBank/DDBJ whole genome shotgun (WGS) entry which is preliminary data.</text>
</comment>
<evidence type="ECO:0000256" key="2">
    <source>
        <dbReference type="ARBA" id="ARBA00022475"/>
    </source>
</evidence>
<name>A0ABW7C945_9CYAN</name>
<evidence type="ECO:0000256" key="6">
    <source>
        <dbReference type="SAM" id="Phobius"/>
    </source>
</evidence>
<comment type="subcellular location">
    <subcellularLocation>
        <location evidence="1">Membrane</location>
        <topology evidence="1">Multi-pass membrane protein</topology>
    </subcellularLocation>
</comment>
<dbReference type="Proteomes" id="UP001604335">
    <property type="component" value="Unassembled WGS sequence"/>
</dbReference>
<dbReference type="EMBL" id="JAZAQF010000050">
    <property type="protein sequence ID" value="MFG3817692.1"/>
    <property type="molecule type" value="Genomic_DNA"/>
</dbReference>
<feature type="transmembrane region" description="Helical" evidence="6">
    <location>
        <begin position="218"/>
        <end position="237"/>
    </location>
</feature>
<keyword evidence="2" id="KW-1003">Cell membrane</keyword>
<organism evidence="7 8">
    <name type="scientific">Limnothrix redekei LRLZ20PSL1</name>
    <dbReference type="NCBI Taxonomy" id="3112953"/>
    <lineage>
        <taxon>Bacteria</taxon>
        <taxon>Bacillati</taxon>
        <taxon>Cyanobacteriota</taxon>
        <taxon>Cyanophyceae</taxon>
        <taxon>Pseudanabaenales</taxon>
        <taxon>Pseudanabaenaceae</taxon>
        <taxon>Limnothrix</taxon>
    </lineage>
</organism>
<evidence type="ECO:0000256" key="5">
    <source>
        <dbReference type="ARBA" id="ARBA00023136"/>
    </source>
</evidence>
<feature type="transmembrane region" description="Helical" evidence="6">
    <location>
        <begin position="98"/>
        <end position="116"/>
    </location>
</feature>
<dbReference type="Pfam" id="PF02361">
    <property type="entry name" value="CbiQ"/>
    <property type="match status" value="1"/>
</dbReference>
<feature type="transmembrane region" description="Helical" evidence="6">
    <location>
        <begin position="72"/>
        <end position="92"/>
    </location>
</feature>
<reference evidence="8" key="1">
    <citation type="journal article" date="2024" name="Algal Res.">
        <title>Biochemical, toxicological and genomic investigation of a high-biomass producing Limnothrix strain isolated from Italian shallow drinking water reservoir.</title>
        <authorList>
            <person name="Simonazzi M."/>
            <person name="Shishido T.K."/>
            <person name="Delbaje E."/>
            <person name="Wahlsten M."/>
            <person name="Fewer D.P."/>
            <person name="Sivonen K."/>
            <person name="Pezzolesi L."/>
            <person name="Pistocchi R."/>
        </authorList>
    </citation>
    <scope>NUCLEOTIDE SEQUENCE [LARGE SCALE GENOMIC DNA]</scope>
    <source>
        <strain evidence="8">LRLZ20PSL1</strain>
    </source>
</reference>
<dbReference type="CDD" id="cd16914">
    <property type="entry name" value="EcfT"/>
    <property type="match status" value="1"/>
</dbReference>
<protein>
    <submittedName>
        <fullName evidence="7">Energy-coupling factor transporter transmembrane component T</fullName>
    </submittedName>
</protein>
<evidence type="ECO:0000313" key="8">
    <source>
        <dbReference type="Proteomes" id="UP001604335"/>
    </source>
</evidence>
<evidence type="ECO:0000313" key="7">
    <source>
        <dbReference type="EMBL" id="MFG3817692.1"/>
    </source>
</evidence>
<proteinExistence type="predicted"/>
<evidence type="ECO:0000256" key="1">
    <source>
        <dbReference type="ARBA" id="ARBA00004141"/>
    </source>
</evidence>
<evidence type="ECO:0000256" key="4">
    <source>
        <dbReference type="ARBA" id="ARBA00022989"/>
    </source>
</evidence>
<dbReference type="PANTHER" id="PTHR34857">
    <property type="entry name" value="SLL0384 PROTEIN"/>
    <property type="match status" value="1"/>
</dbReference>
<dbReference type="PANTHER" id="PTHR34857:SF2">
    <property type="entry name" value="SLL0384 PROTEIN"/>
    <property type="match status" value="1"/>
</dbReference>
<keyword evidence="8" id="KW-1185">Reference proteome</keyword>
<keyword evidence="3 6" id="KW-0812">Transmembrane</keyword>
<accession>A0ABW7C945</accession>
<evidence type="ECO:0000256" key="3">
    <source>
        <dbReference type="ARBA" id="ARBA00022692"/>
    </source>
</evidence>
<dbReference type="InterPro" id="IPR051611">
    <property type="entry name" value="ECF_transporter_component"/>
</dbReference>
<dbReference type="InterPro" id="IPR003339">
    <property type="entry name" value="ABC/ECF_trnsptr_transmembrane"/>
</dbReference>
<keyword evidence="5 6" id="KW-0472">Membrane</keyword>
<gene>
    <name evidence="7" type="ORF">VPK24_08580</name>
</gene>